<dbReference type="GO" id="GO:0005783">
    <property type="term" value="C:endoplasmic reticulum"/>
    <property type="evidence" value="ECO:0007669"/>
    <property type="project" value="TreeGrafter"/>
</dbReference>
<gene>
    <name evidence="7" type="ORF">BEMITA_LOCUS8423</name>
</gene>
<dbReference type="SMART" id="SM00563">
    <property type="entry name" value="PlsC"/>
    <property type="match status" value="1"/>
</dbReference>
<dbReference type="Pfam" id="PF01553">
    <property type="entry name" value="Acyltransferase"/>
    <property type="match status" value="1"/>
</dbReference>
<organism evidence="7 8">
    <name type="scientific">Bemisia tabaci</name>
    <name type="common">Sweetpotato whitefly</name>
    <name type="synonym">Aleurodes tabaci</name>
    <dbReference type="NCBI Taxonomy" id="7038"/>
    <lineage>
        <taxon>Eukaryota</taxon>
        <taxon>Metazoa</taxon>
        <taxon>Ecdysozoa</taxon>
        <taxon>Arthropoda</taxon>
        <taxon>Hexapoda</taxon>
        <taxon>Insecta</taxon>
        <taxon>Pterygota</taxon>
        <taxon>Neoptera</taxon>
        <taxon>Paraneoptera</taxon>
        <taxon>Hemiptera</taxon>
        <taxon>Sternorrhyncha</taxon>
        <taxon>Aleyrodoidea</taxon>
        <taxon>Aleyrodidae</taxon>
        <taxon>Aleyrodinae</taxon>
        <taxon>Bemisia</taxon>
    </lineage>
</organism>
<dbReference type="PANTHER" id="PTHR10434:SF11">
    <property type="entry name" value="1-ACYL-SN-GLYCEROL-3-PHOSPHATE ACYLTRANSFERASE"/>
    <property type="match status" value="1"/>
</dbReference>
<protein>
    <recommendedName>
        <fullName evidence="2">1-acylglycerol-3-phosphate O-acyltransferase</fullName>
        <ecNumber evidence="2">2.3.1.51</ecNumber>
    </recommendedName>
</protein>
<dbReference type="EC" id="2.3.1.51" evidence="2"/>
<evidence type="ECO:0000256" key="4">
    <source>
        <dbReference type="ARBA" id="ARBA00023315"/>
    </source>
</evidence>
<evidence type="ECO:0000256" key="5">
    <source>
        <dbReference type="SAM" id="Phobius"/>
    </source>
</evidence>
<dbReference type="SUPFAM" id="SSF69593">
    <property type="entry name" value="Glycerol-3-phosphate (1)-acyltransferase"/>
    <property type="match status" value="1"/>
</dbReference>
<dbReference type="PANTHER" id="PTHR10434">
    <property type="entry name" value="1-ACYL-SN-GLYCEROL-3-PHOSPHATE ACYLTRANSFERASE"/>
    <property type="match status" value="1"/>
</dbReference>
<dbReference type="CDD" id="cd07989">
    <property type="entry name" value="LPLAT_AGPAT-like"/>
    <property type="match status" value="1"/>
</dbReference>
<dbReference type="EMBL" id="OU963865">
    <property type="protein sequence ID" value="CAH0771713.1"/>
    <property type="molecule type" value="Genomic_DNA"/>
</dbReference>
<accession>A0A9P0CDI2</accession>
<keyword evidence="5" id="KW-1133">Transmembrane helix</keyword>
<keyword evidence="5" id="KW-0472">Membrane</keyword>
<name>A0A9P0CDI2_BEMTA</name>
<evidence type="ECO:0000259" key="6">
    <source>
        <dbReference type="SMART" id="SM00563"/>
    </source>
</evidence>
<evidence type="ECO:0000256" key="1">
    <source>
        <dbReference type="ARBA" id="ARBA00004728"/>
    </source>
</evidence>
<proteinExistence type="predicted"/>
<keyword evidence="8" id="KW-1185">Reference proteome</keyword>
<reference evidence="7" key="1">
    <citation type="submission" date="2021-12" db="EMBL/GenBank/DDBJ databases">
        <authorList>
            <person name="King R."/>
        </authorList>
    </citation>
    <scope>NUCLEOTIDE SEQUENCE</scope>
</reference>
<evidence type="ECO:0000313" key="7">
    <source>
        <dbReference type="EMBL" id="CAH0771713.1"/>
    </source>
</evidence>
<evidence type="ECO:0000256" key="3">
    <source>
        <dbReference type="ARBA" id="ARBA00022679"/>
    </source>
</evidence>
<keyword evidence="4" id="KW-0012">Acyltransferase</keyword>
<keyword evidence="5" id="KW-0812">Transmembrane</keyword>
<dbReference type="GO" id="GO:0006654">
    <property type="term" value="P:phosphatidic acid biosynthetic process"/>
    <property type="evidence" value="ECO:0007669"/>
    <property type="project" value="TreeGrafter"/>
</dbReference>
<keyword evidence="3" id="KW-0808">Transferase</keyword>
<dbReference type="AlphaFoldDB" id="A0A9P0CDI2"/>
<evidence type="ECO:0000313" key="8">
    <source>
        <dbReference type="Proteomes" id="UP001152759"/>
    </source>
</evidence>
<feature type="domain" description="Phospholipid/glycerol acyltransferase" evidence="6">
    <location>
        <begin position="95"/>
        <end position="212"/>
    </location>
</feature>
<feature type="transmembrane region" description="Helical" evidence="5">
    <location>
        <begin position="31"/>
        <end position="55"/>
    </location>
</feature>
<dbReference type="InterPro" id="IPR002123">
    <property type="entry name" value="Plipid/glycerol_acylTrfase"/>
</dbReference>
<dbReference type="GO" id="GO:0003841">
    <property type="term" value="F:1-acylglycerol-3-phosphate O-acyltransferase activity"/>
    <property type="evidence" value="ECO:0007669"/>
    <property type="project" value="UniProtKB-EC"/>
</dbReference>
<evidence type="ECO:0000256" key="2">
    <source>
        <dbReference type="ARBA" id="ARBA00013211"/>
    </source>
</evidence>
<sequence>MALLAGGILSGTILITALVNAVINASKTFRYYFKFVSFVLGMAFFSALFLPIMLLQPRGWKNGLKTSWAIRLVSRLVGVRWKIRGYENIVNDSGSVVLINHQSAIDLVVFAELWPFMEGLSPIAKKEVLYYFPYGPSAWLQGVTFIDKTKPEKAVSTLNKMGESVRKNKIKLGMFPEGTRNGGAELLPFKKGAFHVAIASQTPIQPIIIARYPFLDAKTHTFDSGMAEVQILPPIPTAGLTKDDMNQLIEKTYSIMNDAYQKLSQEVRQSSLQED</sequence>
<comment type="pathway">
    <text evidence="1">Phospholipid metabolism; CDP-diacylglycerol biosynthesis; CDP-diacylglycerol from sn-glycerol 3-phosphate: step 2/3.</text>
</comment>
<dbReference type="Proteomes" id="UP001152759">
    <property type="component" value="Chromosome 4"/>
</dbReference>